<organism evidence="2 3">
    <name type="scientific">Aliivibrio wodanis</name>
    <dbReference type="NCBI Taxonomy" id="80852"/>
    <lineage>
        <taxon>Bacteria</taxon>
        <taxon>Pseudomonadati</taxon>
        <taxon>Pseudomonadota</taxon>
        <taxon>Gammaproteobacteria</taxon>
        <taxon>Vibrionales</taxon>
        <taxon>Vibrionaceae</taxon>
        <taxon>Aliivibrio</taxon>
    </lineage>
</organism>
<feature type="domain" description="Ribbon-helix-helix" evidence="1">
    <location>
        <begin position="16"/>
        <end position="82"/>
    </location>
</feature>
<dbReference type="EMBL" id="LN554847">
    <property type="protein sequence ID" value="CED56796.1"/>
    <property type="molecule type" value="Genomic_DNA"/>
</dbReference>
<dbReference type="Gene3D" id="1.10.3990.20">
    <property type="entry name" value="protein bp1543"/>
    <property type="match status" value="1"/>
</dbReference>
<keyword evidence="3" id="KW-1185">Reference proteome</keyword>
<evidence type="ECO:0000313" key="2">
    <source>
        <dbReference type="EMBL" id="CED56796.1"/>
    </source>
</evidence>
<protein>
    <recommendedName>
        <fullName evidence="1">Ribbon-helix-helix domain-containing protein</fullName>
    </recommendedName>
</protein>
<evidence type="ECO:0000259" key="1">
    <source>
        <dbReference type="Pfam" id="PF13467"/>
    </source>
</evidence>
<dbReference type="HOGENOM" id="CLU_155738_2_1_6"/>
<proteinExistence type="predicted"/>
<dbReference type="PATRIC" id="fig|80852.17.peg.2890"/>
<sequence>MCAIFSQQSTENYQLVTRSIRLDGHVTSVKLEVSFWLILEEIARYQDLTVPRFISTIHKEALEHNGEIANFASLLRCACLLYSRNPQYVLDMAAQQRNQSVL</sequence>
<dbReference type="InterPro" id="IPR038268">
    <property type="entry name" value="RHH_sf"/>
</dbReference>
<evidence type="ECO:0000313" key="3">
    <source>
        <dbReference type="Proteomes" id="UP000032427"/>
    </source>
</evidence>
<dbReference type="Pfam" id="PF13467">
    <property type="entry name" value="RHH_4"/>
    <property type="match status" value="1"/>
</dbReference>
<gene>
    <name evidence="2" type="ORF">AWOD_II_0145</name>
</gene>
<dbReference type="InterPro" id="IPR027373">
    <property type="entry name" value="RHH_dom"/>
</dbReference>
<dbReference type="KEGG" id="awd:AWOD_II_0145"/>
<name>A0A090I5T2_9GAMM</name>
<accession>A0A090I5T2</accession>
<dbReference type="Proteomes" id="UP000032427">
    <property type="component" value="Chromosome 2"/>
</dbReference>
<dbReference type="AlphaFoldDB" id="A0A090I5T2"/>
<reference evidence="3" key="1">
    <citation type="submission" date="2014-09" db="EMBL/GenBank/DDBJ databases">
        <authorList>
            <person name="Hjerde E."/>
        </authorList>
    </citation>
    <scope>NUCLEOTIDE SEQUENCE [LARGE SCALE GENOMIC DNA]</scope>
    <source>
        <strain evidence="3">06/09/139</strain>
    </source>
</reference>
<dbReference type="STRING" id="80852.AWOD_II_0145"/>